<accession>A0A6P2W502</accession>
<dbReference type="Pfam" id="PF14423">
    <property type="entry name" value="Imm5"/>
    <property type="match status" value="1"/>
</dbReference>
<dbReference type="Proteomes" id="UP000494110">
    <property type="component" value="Unassembled WGS sequence"/>
</dbReference>
<protein>
    <recommendedName>
        <fullName evidence="1">Immunity protein Imm5 domain-containing protein</fullName>
    </recommendedName>
</protein>
<dbReference type="InterPro" id="IPR025675">
    <property type="entry name" value="Imm5"/>
</dbReference>
<evidence type="ECO:0000313" key="2">
    <source>
        <dbReference type="EMBL" id="VWC92766.1"/>
    </source>
</evidence>
<organism evidence="2 3">
    <name type="scientific">Burkholderia lata (strain ATCC 17760 / DSM 23089 / LMG 22485 / NCIMB 9086 / R18194 / 383)</name>
    <dbReference type="NCBI Taxonomy" id="482957"/>
    <lineage>
        <taxon>Bacteria</taxon>
        <taxon>Pseudomonadati</taxon>
        <taxon>Pseudomonadota</taxon>
        <taxon>Betaproteobacteria</taxon>
        <taxon>Burkholderiales</taxon>
        <taxon>Burkholderiaceae</taxon>
        <taxon>Burkholderia</taxon>
        <taxon>Burkholderia cepacia complex</taxon>
    </lineage>
</organism>
<proteinExistence type="predicted"/>
<evidence type="ECO:0000313" key="3">
    <source>
        <dbReference type="Proteomes" id="UP000494110"/>
    </source>
</evidence>
<dbReference type="AlphaFoldDB" id="A0A6P2W502"/>
<reference evidence="2 3" key="1">
    <citation type="submission" date="2019-09" db="EMBL/GenBank/DDBJ databases">
        <authorList>
            <person name="Depoorter E."/>
        </authorList>
    </citation>
    <scope>NUCLEOTIDE SEQUENCE [LARGE SCALE GENOMIC DNA]</scope>
    <source>
        <strain evidence="2">R-39750</strain>
    </source>
</reference>
<feature type="domain" description="Immunity protein Imm5" evidence="1">
    <location>
        <begin position="7"/>
        <end position="194"/>
    </location>
</feature>
<gene>
    <name evidence="2" type="ORF">BLA39750_02014</name>
</gene>
<sequence length="200" mass="22374">MIDDQEIDMFKAAISLDKDHQFILPLRKQLWLSFGKVEMDDPVKSKMNWAHTRRTRLALSTCGKVIPIWRQYFPASDIAESATGAAQAYLNDQCGFETACDELDILLGGLDNARDLDEQQSRALMAGYACCGALFIAISDADCDAPDELDEDLDCWDYSMYAAAAYAGGFPGSGVRESARMKEFWFWYLEEALAIARIPV</sequence>
<dbReference type="RefSeq" id="WP_175012029.1">
    <property type="nucleotide sequence ID" value="NZ_CABVQN010000007.1"/>
</dbReference>
<evidence type="ECO:0000259" key="1">
    <source>
        <dbReference type="Pfam" id="PF14423"/>
    </source>
</evidence>
<name>A0A6P2W502_BURL3</name>
<dbReference type="EMBL" id="CABVQN010000007">
    <property type="protein sequence ID" value="VWC92766.1"/>
    <property type="molecule type" value="Genomic_DNA"/>
</dbReference>